<dbReference type="InterPro" id="IPR001451">
    <property type="entry name" value="Hexapep"/>
</dbReference>
<dbReference type="AlphaFoldDB" id="A0A4R1I3A7"/>
<evidence type="ECO:0000256" key="2">
    <source>
        <dbReference type="ARBA" id="ARBA00022556"/>
    </source>
</evidence>
<keyword evidence="5 7" id="KW-0443">Lipid metabolism</keyword>
<dbReference type="RefSeq" id="WP_131835625.1">
    <property type="nucleotide sequence ID" value="NZ_SMFY01000002.1"/>
</dbReference>
<keyword evidence="1 7" id="KW-0444">Lipid biosynthesis</keyword>
<evidence type="ECO:0000313" key="10">
    <source>
        <dbReference type="EMBL" id="TCK28471.1"/>
    </source>
</evidence>
<evidence type="ECO:0000256" key="5">
    <source>
        <dbReference type="ARBA" id="ARBA00023098"/>
    </source>
</evidence>
<dbReference type="Proteomes" id="UP000295030">
    <property type="component" value="Unassembled WGS sequence"/>
</dbReference>
<dbReference type="HAMAP" id="MF_00523">
    <property type="entry name" value="LpxD"/>
    <property type="match status" value="1"/>
</dbReference>
<evidence type="ECO:0000259" key="9">
    <source>
        <dbReference type="Pfam" id="PF04613"/>
    </source>
</evidence>
<dbReference type="PANTHER" id="PTHR43378">
    <property type="entry name" value="UDP-3-O-ACYLGLUCOSAMINE N-ACYLTRANSFERASE"/>
    <property type="match status" value="1"/>
</dbReference>
<comment type="subunit">
    <text evidence="7">Homotrimer.</text>
</comment>
<dbReference type="CDD" id="cd03352">
    <property type="entry name" value="LbH_LpxD"/>
    <property type="match status" value="1"/>
</dbReference>
<dbReference type="UniPathway" id="UPA00973"/>
<dbReference type="GO" id="GO:0103118">
    <property type="term" value="F:UDP-3-O-[(3R)-3-hydroxyacyl]-glucosamine N-acyltransferase activity"/>
    <property type="evidence" value="ECO:0007669"/>
    <property type="project" value="UniProtKB-EC"/>
</dbReference>
<evidence type="ECO:0000256" key="6">
    <source>
        <dbReference type="ARBA" id="ARBA00023315"/>
    </source>
</evidence>
<dbReference type="GO" id="GO:0016410">
    <property type="term" value="F:N-acyltransferase activity"/>
    <property type="evidence" value="ECO:0007669"/>
    <property type="project" value="InterPro"/>
</dbReference>
<dbReference type="PROSITE" id="PS00101">
    <property type="entry name" value="HEXAPEP_TRANSFERASES"/>
    <property type="match status" value="1"/>
</dbReference>
<keyword evidence="2 7" id="KW-0441">Lipid A biosynthesis</keyword>
<dbReference type="Pfam" id="PF00132">
    <property type="entry name" value="Hexapep"/>
    <property type="match status" value="2"/>
</dbReference>
<feature type="active site" description="Proton acceptor" evidence="7">
    <location>
        <position position="263"/>
    </location>
</feature>
<dbReference type="NCBIfam" id="NF002060">
    <property type="entry name" value="PRK00892.1"/>
    <property type="match status" value="1"/>
</dbReference>
<keyword evidence="3 7" id="KW-0808">Transferase</keyword>
<organism evidence="10 11">
    <name type="scientific">Ancylobacter aquaticus</name>
    <dbReference type="NCBI Taxonomy" id="100"/>
    <lineage>
        <taxon>Bacteria</taxon>
        <taxon>Pseudomonadati</taxon>
        <taxon>Pseudomonadota</taxon>
        <taxon>Alphaproteobacteria</taxon>
        <taxon>Hyphomicrobiales</taxon>
        <taxon>Xanthobacteraceae</taxon>
        <taxon>Ancylobacter</taxon>
    </lineage>
</organism>
<dbReference type="InterPro" id="IPR007691">
    <property type="entry name" value="LpxD"/>
</dbReference>
<dbReference type="OrthoDB" id="9784739at2"/>
<protein>
    <recommendedName>
        <fullName evidence="7">UDP-3-O-acylglucosamine N-acyltransferase</fullName>
        <ecNumber evidence="7">2.3.1.191</ecNumber>
    </recommendedName>
</protein>
<comment type="pathway">
    <text evidence="7">Bacterial outer membrane biogenesis; LPS lipid A biosynthesis.</text>
</comment>
<dbReference type="SUPFAM" id="SSF51161">
    <property type="entry name" value="Trimeric LpxA-like enzymes"/>
    <property type="match status" value="1"/>
</dbReference>
<keyword evidence="11" id="KW-1185">Reference proteome</keyword>
<evidence type="ECO:0000256" key="4">
    <source>
        <dbReference type="ARBA" id="ARBA00022737"/>
    </source>
</evidence>
<dbReference type="GO" id="GO:0009245">
    <property type="term" value="P:lipid A biosynthetic process"/>
    <property type="evidence" value="ECO:0007669"/>
    <property type="project" value="UniProtKB-UniRule"/>
</dbReference>
<dbReference type="GO" id="GO:0016020">
    <property type="term" value="C:membrane"/>
    <property type="evidence" value="ECO:0007669"/>
    <property type="project" value="GOC"/>
</dbReference>
<evidence type="ECO:0000256" key="7">
    <source>
        <dbReference type="HAMAP-Rule" id="MF_00523"/>
    </source>
</evidence>
<name>A0A4R1I3A7_ANCAQ</name>
<dbReference type="Gene3D" id="3.40.1390.10">
    <property type="entry name" value="MurE/MurF, N-terminal domain"/>
    <property type="match status" value="1"/>
</dbReference>
<dbReference type="InterPro" id="IPR018357">
    <property type="entry name" value="Hexapep_transf_CS"/>
</dbReference>
<comment type="similarity">
    <text evidence="7">Belongs to the transferase hexapeptide repeat family. LpxD subfamily.</text>
</comment>
<sequence>MSDPFFHSAPVPLTLAEIAALLGAQIGYASGDASAGAPAVRISGVASLEEAGPGDIAFMDGARHVPALRETRAGACLVTERFADHVPEGTVALRVAKPHAAFVAVTRHLYAASLRPGSMFGHFGIAAGAVVHPQARIEAEVTVDPGAVIGTGAEIGSGTVIAAGAVIGPGVRIGRNCSIGAGATLQHALLGDRVIVHPGARIGQDGFGYVGSASGHAKIPQIARVILQDDVEIGASTTIDRGGLRDTVIGEGSKIDNLVQIAHNVVIGRHCIIVSQTGIAGSATLGDFVMLGGQVGVIGHVRIGDGARIAATSNVKDDVPPGAEWGGSPAKPMRDWFREVMAVQRLGRGEGSSSARRGAAGEQQGQ</sequence>
<comment type="function">
    <text evidence="7">Catalyzes the N-acylation of UDP-3-O-acylglucosamine using 3-hydroxyacyl-ACP as the acyl donor. Is involved in the biosynthesis of lipid A, a phosphorylated glycolipid that anchors the lipopolysaccharide to the outer membrane of the cell.</text>
</comment>
<feature type="compositionally biased region" description="Low complexity" evidence="8">
    <location>
        <begin position="351"/>
        <end position="366"/>
    </location>
</feature>
<evidence type="ECO:0000256" key="1">
    <source>
        <dbReference type="ARBA" id="ARBA00022516"/>
    </source>
</evidence>
<dbReference type="EC" id="2.3.1.191" evidence="7"/>
<evidence type="ECO:0000256" key="8">
    <source>
        <dbReference type="SAM" id="MobiDB-lite"/>
    </source>
</evidence>
<dbReference type="Gene3D" id="2.160.10.10">
    <property type="entry name" value="Hexapeptide repeat proteins"/>
    <property type="match status" value="1"/>
</dbReference>
<evidence type="ECO:0000313" key="11">
    <source>
        <dbReference type="Proteomes" id="UP000295030"/>
    </source>
</evidence>
<accession>A0A4R1I3A7</accession>
<comment type="caution">
    <text evidence="10">The sequence shown here is derived from an EMBL/GenBank/DDBJ whole genome shotgun (WGS) entry which is preliminary data.</text>
</comment>
<feature type="region of interest" description="Disordered" evidence="8">
    <location>
        <begin position="347"/>
        <end position="366"/>
    </location>
</feature>
<dbReference type="EMBL" id="SMFY01000002">
    <property type="protein sequence ID" value="TCK28471.1"/>
    <property type="molecule type" value="Genomic_DNA"/>
</dbReference>
<feature type="domain" description="UDP-3-O-[3-hydroxymyristoyl] glucosamine N-acyltransferase non-repeat region" evidence="9">
    <location>
        <begin position="40"/>
        <end position="107"/>
    </location>
</feature>
<dbReference type="Pfam" id="PF04613">
    <property type="entry name" value="LpxD"/>
    <property type="match status" value="1"/>
</dbReference>
<proteinExistence type="inferred from homology"/>
<evidence type="ECO:0000256" key="3">
    <source>
        <dbReference type="ARBA" id="ARBA00022679"/>
    </source>
</evidence>
<keyword evidence="6 7" id="KW-0012">Acyltransferase</keyword>
<dbReference type="PANTHER" id="PTHR43378:SF2">
    <property type="entry name" value="UDP-3-O-ACYLGLUCOSAMINE N-ACYLTRANSFERASE 1, MITOCHONDRIAL-RELATED"/>
    <property type="match status" value="1"/>
</dbReference>
<comment type="catalytic activity">
    <reaction evidence="7">
        <text>a UDP-3-O-[(3R)-3-hydroxyacyl]-alpha-D-glucosamine + a (3R)-hydroxyacyl-[ACP] = a UDP-2-N,3-O-bis[(3R)-3-hydroxyacyl]-alpha-D-glucosamine + holo-[ACP] + H(+)</text>
        <dbReference type="Rhea" id="RHEA:53836"/>
        <dbReference type="Rhea" id="RHEA-COMP:9685"/>
        <dbReference type="Rhea" id="RHEA-COMP:9945"/>
        <dbReference type="ChEBI" id="CHEBI:15378"/>
        <dbReference type="ChEBI" id="CHEBI:64479"/>
        <dbReference type="ChEBI" id="CHEBI:78827"/>
        <dbReference type="ChEBI" id="CHEBI:137740"/>
        <dbReference type="ChEBI" id="CHEBI:137748"/>
        <dbReference type="EC" id="2.3.1.191"/>
    </reaction>
</comment>
<keyword evidence="4 7" id="KW-0677">Repeat</keyword>
<dbReference type="InterPro" id="IPR011004">
    <property type="entry name" value="Trimer_LpxA-like_sf"/>
</dbReference>
<gene>
    <name evidence="7" type="primary">lpxD</name>
    <name evidence="10" type="ORF">EV667_2475</name>
</gene>
<reference evidence="10 11" key="1">
    <citation type="submission" date="2019-03" db="EMBL/GenBank/DDBJ databases">
        <title>Genomic Encyclopedia of Type Strains, Phase IV (KMG-IV): sequencing the most valuable type-strain genomes for metagenomic binning, comparative biology and taxonomic classification.</title>
        <authorList>
            <person name="Goeker M."/>
        </authorList>
    </citation>
    <scope>NUCLEOTIDE SEQUENCE [LARGE SCALE GENOMIC DNA]</scope>
    <source>
        <strain evidence="10 11">DSM 101</strain>
    </source>
</reference>
<dbReference type="NCBIfam" id="TIGR01853">
    <property type="entry name" value="lipid_A_lpxD"/>
    <property type="match status" value="1"/>
</dbReference>
<dbReference type="InterPro" id="IPR020573">
    <property type="entry name" value="UDP_GlcNAc_AcTrfase_non-rep"/>
</dbReference>